<feature type="signal peptide" evidence="3">
    <location>
        <begin position="1"/>
        <end position="21"/>
    </location>
</feature>
<protein>
    <recommendedName>
        <fullName evidence="6">Transmembrane protein</fullName>
    </recommendedName>
</protein>
<reference evidence="4" key="1">
    <citation type="submission" date="2023-03" db="EMBL/GenBank/DDBJ databases">
        <title>Massive genome expansion in bonnet fungi (Mycena s.s.) driven by repeated elements and novel gene families across ecological guilds.</title>
        <authorList>
            <consortium name="Lawrence Berkeley National Laboratory"/>
            <person name="Harder C.B."/>
            <person name="Miyauchi S."/>
            <person name="Viragh M."/>
            <person name="Kuo A."/>
            <person name="Thoen E."/>
            <person name="Andreopoulos B."/>
            <person name="Lu D."/>
            <person name="Skrede I."/>
            <person name="Drula E."/>
            <person name="Henrissat B."/>
            <person name="Morin E."/>
            <person name="Kohler A."/>
            <person name="Barry K."/>
            <person name="LaButti K."/>
            <person name="Morin E."/>
            <person name="Salamov A."/>
            <person name="Lipzen A."/>
            <person name="Mereny Z."/>
            <person name="Hegedus B."/>
            <person name="Baldrian P."/>
            <person name="Stursova M."/>
            <person name="Weitz H."/>
            <person name="Taylor A."/>
            <person name="Grigoriev I.V."/>
            <person name="Nagy L.G."/>
            <person name="Martin F."/>
            <person name="Kauserud H."/>
        </authorList>
    </citation>
    <scope>NUCLEOTIDE SEQUENCE</scope>
    <source>
        <strain evidence="4">CBHHK200</strain>
    </source>
</reference>
<keyword evidence="2" id="KW-0472">Membrane</keyword>
<feature type="region of interest" description="Disordered" evidence="1">
    <location>
        <begin position="182"/>
        <end position="207"/>
    </location>
</feature>
<accession>A0AAD6SAE7</accession>
<keyword evidence="3" id="KW-0732">Signal</keyword>
<feature type="region of interest" description="Disordered" evidence="1">
    <location>
        <begin position="492"/>
        <end position="514"/>
    </location>
</feature>
<feature type="chain" id="PRO_5042152212" description="Transmembrane protein" evidence="3">
    <location>
        <begin position="22"/>
        <end position="514"/>
    </location>
</feature>
<feature type="region of interest" description="Disordered" evidence="1">
    <location>
        <begin position="294"/>
        <end position="353"/>
    </location>
</feature>
<evidence type="ECO:0000313" key="4">
    <source>
        <dbReference type="EMBL" id="KAJ7023865.1"/>
    </source>
</evidence>
<feature type="transmembrane region" description="Helical" evidence="2">
    <location>
        <begin position="244"/>
        <end position="267"/>
    </location>
</feature>
<name>A0AAD6SAE7_9AGAR</name>
<keyword evidence="2" id="KW-0812">Transmembrane</keyword>
<proteinExistence type="predicted"/>
<sequence length="514" mass="54190">MRFSLYFLLTGTFAVLSFVSGLRNVTLDDSDSAIVYSAGWNVSSGTNSLDFNGSLHFSDNSTASASFTFRGVAVYLMDPFWSSAAGAQVQIDGQGPFVLDLRDYGVATESGLRETQQSQVVWSATQLPDTNHTLVITMGAGMDFVVLDGLTYSVTDANNVESIAAPDPTASDVLTTITTTKTISPSSQASSSPLSSSSNLSSSPAEHFTNAPINAATAPSTSTSTVTASAAPAASALSTSAKKYLAIGGVLGAVVFISVVLVFLVCLRRRRRIQRRRRQESWSHKFMPRPYTAHAAYGESKPPSPQSSVPRSPIQSAVPLLSPATPGARRIPRSPLATTPPITASTPSPQTAQFPVPLAAHMGFAAPSSPAPATPLPLTPLPPATPGTPWSTQKSNRYSSSSTYSYESLESGLGYGWTTPSLVGIHPFSAPAEADPTASSSGSSARARDTVPTAPLTPRLNEKSAAALFRNQQVEQRLSIAPAYREKDAARMFEERRARAHSGASQTAPPVYEP</sequence>
<evidence type="ECO:0000256" key="1">
    <source>
        <dbReference type="SAM" id="MobiDB-lite"/>
    </source>
</evidence>
<evidence type="ECO:0000313" key="5">
    <source>
        <dbReference type="Proteomes" id="UP001218188"/>
    </source>
</evidence>
<feature type="region of interest" description="Disordered" evidence="1">
    <location>
        <begin position="432"/>
        <end position="459"/>
    </location>
</feature>
<organism evidence="4 5">
    <name type="scientific">Mycena alexandri</name>
    <dbReference type="NCBI Taxonomy" id="1745969"/>
    <lineage>
        <taxon>Eukaryota</taxon>
        <taxon>Fungi</taxon>
        <taxon>Dikarya</taxon>
        <taxon>Basidiomycota</taxon>
        <taxon>Agaricomycotina</taxon>
        <taxon>Agaricomycetes</taxon>
        <taxon>Agaricomycetidae</taxon>
        <taxon>Agaricales</taxon>
        <taxon>Marasmiineae</taxon>
        <taxon>Mycenaceae</taxon>
        <taxon>Mycena</taxon>
    </lineage>
</organism>
<comment type="caution">
    <text evidence="4">The sequence shown here is derived from an EMBL/GenBank/DDBJ whole genome shotgun (WGS) entry which is preliminary data.</text>
</comment>
<gene>
    <name evidence="4" type="ORF">C8F04DRAFT_1133133</name>
</gene>
<dbReference type="AlphaFoldDB" id="A0AAD6SAE7"/>
<feature type="region of interest" description="Disordered" evidence="1">
    <location>
        <begin position="365"/>
        <end position="399"/>
    </location>
</feature>
<feature type="compositionally biased region" description="Low complexity" evidence="1">
    <location>
        <begin position="334"/>
        <end position="352"/>
    </location>
</feature>
<evidence type="ECO:0000256" key="2">
    <source>
        <dbReference type="SAM" id="Phobius"/>
    </source>
</evidence>
<evidence type="ECO:0000256" key="3">
    <source>
        <dbReference type="SAM" id="SignalP"/>
    </source>
</evidence>
<keyword evidence="5" id="KW-1185">Reference proteome</keyword>
<keyword evidence="2" id="KW-1133">Transmembrane helix</keyword>
<evidence type="ECO:0008006" key="6">
    <source>
        <dbReference type="Google" id="ProtNLM"/>
    </source>
</evidence>
<feature type="compositionally biased region" description="Pro residues" evidence="1">
    <location>
        <begin position="369"/>
        <end position="386"/>
    </location>
</feature>
<dbReference type="Proteomes" id="UP001218188">
    <property type="component" value="Unassembled WGS sequence"/>
</dbReference>
<dbReference type="EMBL" id="JARJCM010000180">
    <property type="protein sequence ID" value="KAJ7023865.1"/>
    <property type="molecule type" value="Genomic_DNA"/>
</dbReference>
<dbReference type="Gene3D" id="2.60.120.260">
    <property type="entry name" value="Galactose-binding domain-like"/>
    <property type="match status" value="1"/>
</dbReference>